<sequence>MYDILIKNGHVIDGMNNPWTKLDVAIKDGKIAKMERNMQAEAKKVIDATGRVVTPGFIDPHVHSDLLCMKSEVHQIKLKQGVTTELLGQDGISVAPVSDETKPLWQSQLKGLNGDIGDWNWSSIEEYLQVLRKANLLGNVTYMVPHGNVRTLVMGWEKREATAEEIAKMCELVEIGMEQGAIGFSSGLVYPPNLFSATEELTEMCKVVAKYDGCFVVHMRNESFSILEAIDEMLHVARESGVRLHISHFKVMGVRNREYYPEALKKMEDARAEGIEVTFDQYPYTAGSTVLAAMLPPWMHEGGTVQMLERLKDPVSRQKAKQDIAESTEYENFVYNSGWDNVIVASVGSEKNKQIEGKSVAEIASLRGVDPADAGFDILIEEEGNVTMVAHWGNEEDMILAMKSPYFTVGSDSVFGGKPHPRLSGTQPRVLGRYVREQKVLRLEEAVHSMSGAVAQMMRLEKRGVLQPDYWADIVIFDPAAVADTATYEEPLNEPEGIDYVIVNGKICVASGECDLDGNGQVIVR</sequence>
<dbReference type="EMBL" id="CP162599">
    <property type="protein sequence ID" value="XDK32577.1"/>
    <property type="molecule type" value="Genomic_DNA"/>
</dbReference>
<dbReference type="InterPro" id="IPR011059">
    <property type="entry name" value="Metal-dep_hydrolase_composite"/>
</dbReference>
<dbReference type="Gene3D" id="3.20.20.140">
    <property type="entry name" value="Metal-dependent hydrolases"/>
    <property type="match status" value="1"/>
</dbReference>
<evidence type="ECO:0000259" key="1">
    <source>
        <dbReference type="Pfam" id="PF07969"/>
    </source>
</evidence>
<dbReference type="PANTHER" id="PTHR11647:SF1">
    <property type="entry name" value="COLLAPSIN RESPONSE MEDIATOR PROTEIN"/>
    <property type="match status" value="1"/>
</dbReference>
<dbReference type="AlphaFoldDB" id="A0AB39HMH1"/>
<feature type="domain" description="Amidohydrolase 3" evidence="1">
    <location>
        <begin position="44"/>
        <end position="508"/>
    </location>
</feature>
<dbReference type="CDD" id="cd01297">
    <property type="entry name" value="D-aminoacylase"/>
    <property type="match status" value="1"/>
</dbReference>
<dbReference type="InterPro" id="IPR050378">
    <property type="entry name" value="Metallo-dep_Hydrolases_sf"/>
</dbReference>
<dbReference type="InterPro" id="IPR032466">
    <property type="entry name" value="Metal_Hydrolase"/>
</dbReference>
<dbReference type="RefSeq" id="WP_368653265.1">
    <property type="nucleotide sequence ID" value="NZ_CP162599.1"/>
</dbReference>
<reference evidence="2" key="1">
    <citation type="submission" date="2024-07" db="EMBL/GenBank/DDBJ databases">
        <title>Halotolerant mesophilic bacterium Ornithinibacillus sp. 4-3, sp. nov., isolated from soil.</title>
        <authorList>
            <person name="Sidarenka A.V."/>
            <person name="Guliayeva D.E."/>
            <person name="Leanovich S.I."/>
            <person name="Hileuskaya K.S."/>
            <person name="Akhremchuk A.E."/>
            <person name="Sikolenko M.A."/>
            <person name="Valentovich L.N."/>
        </authorList>
    </citation>
    <scope>NUCLEOTIDE SEQUENCE</scope>
    <source>
        <strain evidence="2">4-3</strain>
    </source>
</reference>
<dbReference type="GO" id="GO:0016812">
    <property type="term" value="F:hydrolase activity, acting on carbon-nitrogen (but not peptide) bonds, in cyclic amides"/>
    <property type="evidence" value="ECO:0007669"/>
    <property type="project" value="TreeGrafter"/>
</dbReference>
<dbReference type="Gene3D" id="3.30.1490.130">
    <property type="entry name" value="D-aminoacylase. Domain 3"/>
    <property type="match status" value="1"/>
</dbReference>
<evidence type="ECO:0000313" key="2">
    <source>
        <dbReference type="EMBL" id="XDK32577.1"/>
    </source>
</evidence>
<dbReference type="InterPro" id="IPR023100">
    <property type="entry name" value="D-aminoacylase_insert_dom_sf"/>
</dbReference>
<dbReference type="GO" id="GO:0005829">
    <property type="term" value="C:cytosol"/>
    <property type="evidence" value="ECO:0007669"/>
    <property type="project" value="TreeGrafter"/>
</dbReference>
<dbReference type="SUPFAM" id="SSF51556">
    <property type="entry name" value="Metallo-dependent hydrolases"/>
    <property type="match status" value="1"/>
</dbReference>
<dbReference type="InterPro" id="IPR013108">
    <property type="entry name" value="Amidohydro_3"/>
</dbReference>
<proteinExistence type="predicted"/>
<organism evidence="2">
    <name type="scientific">Ornithinibacillus sp. 4-3</name>
    <dbReference type="NCBI Taxonomy" id="3231488"/>
    <lineage>
        <taxon>Bacteria</taxon>
        <taxon>Bacillati</taxon>
        <taxon>Bacillota</taxon>
        <taxon>Bacilli</taxon>
        <taxon>Bacillales</taxon>
        <taxon>Bacillaceae</taxon>
        <taxon>Ornithinibacillus</taxon>
    </lineage>
</organism>
<dbReference type="Pfam" id="PF07969">
    <property type="entry name" value="Amidohydro_3"/>
    <property type="match status" value="1"/>
</dbReference>
<dbReference type="Gene3D" id="2.30.40.10">
    <property type="entry name" value="Urease, subunit C, domain 1"/>
    <property type="match status" value="1"/>
</dbReference>
<dbReference type="PANTHER" id="PTHR11647">
    <property type="entry name" value="HYDRANTOINASE/DIHYDROPYRIMIDINASE FAMILY MEMBER"/>
    <property type="match status" value="1"/>
</dbReference>
<dbReference type="SUPFAM" id="SSF51338">
    <property type="entry name" value="Composite domain of metallo-dependent hydrolases"/>
    <property type="match status" value="1"/>
</dbReference>
<protein>
    <submittedName>
        <fullName evidence="2">Amidohydrolase family protein</fullName>
    </submittedName>
</protein>
<dbReference type="GO" id="GO:0016811">
    <property type="term" value="F:hydrolase activity, acting on carbon-nitrogen (but not peptide) bonds, in linear amides"/>
    <property type="evidence" value="ECO:0007669"/>
    <property type="project" value="InterPro"/>
</dbReference>
<accession>A0AB39HMH1</accession>
<name>A0AB39HMH1_9BACI</name>
<gene>
    <name evidence="2" type="ORF">AB4Y30_16455</name>
</gene>